<feature type="compositionally biased region" description="Low complexity" evidence="2">
    <location>
        <begin position="53"/>
        <end position="64"/>
    </location>
</feature>
<feature type="non-terminal residue" evidence="4">
    <location>
        <position position="1"/>
    </location>
</feature>
<evidence type="ECO:0000256" key="2">
    <source>
        <dbReference type="SAM" id="MobiDB-lite"/>
    </source>
</evidence>
<sequence length="129" mass="13545">GKDLDATRQKAQAAMQELQELDALRASVSQAIEQARLQLTGPSNRPITRIDISTTGSTSATPPSKEQIRTAQEALVDFGYGSLEADGVFGPSTSKAVEAFERAKGLPVTGKLGPATLEALRGHIVSAVQ</sequence>
<dbReference type="InterPro" id="IPR036365">
    <property type="entry name" value="PGBD-like_sf"/>
</dbReference>
<evidence type="ECO:0000313" key="4">
    <source>
        <dbReference type="EMBL" id="MFC1460880.1"/>
    </source>
</evidence>
<dbReference type="Gene3D" id="1.10.101.10">
    <property type="entry name" value="PGBD-like superfamily/PGBD"/>
    <property type="match status" value="1"/>
</dbReference>
<keyword evidence="1" id="KW-0175">Coiled coil</keyword>
<evidence type="ECO:0000313" key="5">
    <source>
        <dbReference type="Proteomes" id="UP001593940"/>
    </source>
</evidence>
<protein>
    <submittedName>
        <fullName evidence="4">Peptidoglycan-binding domain-containing protein</fullName>
    </submittedName>
</protein>
<dbReference type="Proteomes" id="UP001593940">
    <property type="component" value="Unassembled WGS sequence"/>
</dbReference>
<dbReference type="InterPro" id="IPR036366">
    <property type="entry name" value="PGBDSf"/>
</dbReference>
<feature type="coiled-coil region" evidence="1">
    <location>
        <begin position="1"/>
        <end position="38"/>
    </location>
</feature>
<feature type="region of interest" description="Disordered" evidence="2">
    <location>
        <begin position="42"/>
        <end position="66"/>
    </location>
</feature>
<organism evidence="4 5">
    <name type="scientific">Microvirga arabica</name>
    <dbReference type="NCBI Taxonomy" id="1128671"/>
    <lineage>
        <taxon>Bacteria</taxon>
        <taxon>Pseudomonadati</taxon>
        <taxon>Pseudomonadota</taxon>
        <taxon>Alphaproteobacteria</taxon>
        <taxon>Hyphomicrobiales</taxon>
        <taxon>Methylobacteriaceae</taxon>
        <taxon>Microvirga</taxon>
    </lineage>
</organism>
<dbReference type="Pfam" id="PF01471">
    <property type="entry name" value="PG_binding_1"/>
    <property type="match status" value="1"/>
</dbReference>
<proteinExistence type="predicted"/>
<evidence type="ECO:0000259" key="3">
    <source>
        <dbReference type="Pfam" id="PF01471"/>
    </source>
</evidence>
<comment type="caution">
    <text evidence="4">The sequence shown here is derived from an EMBL/GenBank/DDBJ whole genome shotgun (WGS) entry which is preliminary data.</text>
</comment>
<dbReference type="InterPro" id="IPR002477">
    <property type="entry name" value="Peptidoglycan-bd-like"/>
</dbReference>
<dbReference type="RefSeq" id="WP_377031971.1">
    <property type="nucleotide sequence ID" value="NZ_JBHOMY010000131.1"/>
</dbReference>
<dbReference type="EMBL" id="JBHOMY010000131">
    <property type="protein sequence ID" value="MFC1460880.1"/>
    <property type="molecule type" value="Genomic_DNA"/>
</dbReference>
<name>A0ABV6YIE5_9HYPH</name>
<keyword evidence="5" id="KW-1185">Reference proteome</keyword>
<gene>
    <name evidence="4" type="ORF">ACETIH_30010</name>
</gene>
<accession>A0ABV6YIE5</accession>
<reference evidence="4 5" key="1">
    <citation type="submission" date="2024-09" db="EMBL/GenBank/DDBJ databases">
        <title>Nodulacao em especies de Leguminosae Basais da Amazonia e Caracterizacao dos Rizobios e Bacterias Associadas aos Nodulos.</title>
        <authorList>
            <person name="Jambeiro I.C.A."/>
            <person name="Lopes I.S."/>
            <person name="Aguiar E.R.G.R."/>
            <person name="Santos A.F.J."/>
            <person name="Dos Santos J.M.F."/>
            <person name="Gross E."/>
        </authorList>
    </citation>
    <scope>NUCLEOTIDE SEQUENCE [LARGE SCALE GENOMIC DNA]</scope>
    <source>
        <strain evidence="4 5">BRUESC1165</strain>
    </source>
</reference>
<evidence type="ECO:0000256" key="1">
    <source>
        <dbReference type="SAM" id="Coils"/>
    </source>
</evidence>
<dbReference type="SUPFAM" id="SSF47090">
    <property type="entry name" value="PGBD-like"/>
    <property type="match status" value="1"/>
</dbReference>
<feature type="domain" description="Peptidoglycan binding-like" evidence="3">
    <location>
        <begin position="65"/>
        <end position="120"/>
    </location>
</feature>